<organism evidence="2 3">
    <name type="scientific">Candidatus Roizmanbacteria bacterium RIFCSPHIGHO2_12_FULL_33_9</name>
    <dbReference type="NCBI Taxonomy" id="1802045"/>
    <lineage>
        <taxon>Bacteria</taxon>
        <taxon>Candidatus Roizmaniibacteriota</taxon>
    </lineage>
</organism>
<keyword evidence="1" id="KW-0175">Coiled coil</keyword>
<accession>A0A1F7HJL1</accession>
<evidence type="ECO:0000256" key="1">
    <source>
        <dbReference type="SAM" id="Coils"/>
    </source>
</evidence>
<evidence type="ECO:0000313" key="3">
    <source>
        <dbReference type="Proteomes" id="UP000177199"/>
    </source>
</evidence>
<comment type="caution">
    <text evidence="2">The sequence shown here is derived from an EMBL/GenBank/DDBJ whole genome shotgun (WGS) entry which is preliminary data.</text>
</comment>
<sequence>MFFMITDRDIKKIKKELVKDFITKKEFLQFTNENNNFKLGVNKRFELLEYRVAQLTKEFKEFRDEMREFREQTYKSLDWLVGAFKKFDEEHTILSTRYSTINKTIDNHENRITSLEKSN</sequence>
<protein>
    <submittedName>
        <fullName evidence="2">Uncharacterized protein</fullName>
    </submittedName>
</protein>
<dbReference type="EMBL" id="MFZV01000017">
    <property type="protein sequence ID" value="OGK31204.1"/>
    <property type="molecule type" value="Genomic_DNA"/>
</dbReference>
<gene>
    <name evidence="2" type="ORF">A3F29_01775</name>
</gene>
<feature type="coiled-coil region" evidence="1">
    <location>
        <begin position="45"/>
        <end position="72"/>
    </location>
</feature>
<dbReference type="AlphaFoldDB" id="A0A1F7HJL1"/>
<proteinExistence type="predicted"/>
<reference evidence="2 3" key="1">
    <citation type="journal article" date="2016" name="Nat. Commun.">
        <title>Thousands of microbial genomes shed light on interconnected biogeochemical processes in an aquifer system.</title>
        <authorList>
            <person name="Anantharaman K."/>
            <person name="Brown C.T."/>
            <person name="Hug L.A."/>
            <person name="Sharon I."/>
            <person name="Castelle C.J."/>
            <person name="Probst A.J."/>
            <person name="Thomas B.C."/>
            <person name="Singh A."/>
            <person name="Wilkins M.J."/>
            <person name="Karaoz U."/>
            <person name="Brodie E.L."/>
            <person name="Williams K.H."/>
            <person name="Hubbard S.S."/>
            <person name="Banfield J.F."/>
        </authorList>
    </citation>
    <scope>NUCLEOTIDE SEQUENCE [LARGE SCALE GENOMIC DNA]</scope>
</reference>
<evidence type="ECO:0000313" key="2">
    <source>
        <dbReference type="EMBL" id="OGK31204.1"/>
    </source>
</evidence>
<dbReference type="Proteomes" id="UP000177199">
    <property type="component" value="Unassembled WGS sequence"/>
</dbReference>
<name>A0A1F7HJL1_9BACT</name>